<dbReference type="InterPro" id="IPR032710">
    <property type="entry name" value="NTF2-like_dom_sf"/>
</dbReference>
<keyword evidence="3" id="KW-1185">Reference proteome</keyword>
<comment type="caution">
    <text evidence="2">The sequence shown here is derived from an EMBL/GenBank/DDBJ whole genome shotgun (WGS) entry which is preliminary data.</text>
</comment>
<dbReference type="Gene3D" id="3.10.450.50">
    <property type="match status" value="1"/>
</dbReference>
<dbReference type="GO" id="GO:0006913">
    <property type="term" value="P:nucleocytoplasmic transport"/>
    <property type="evidence" value="ECO:0007669"/>
    <property type="project" value="InterPro"/>
</dbReference>
<dbReference type="OrthoDB" id="25408at2759"/>
<dbReference type="Proteomes" id="UP000824998">
    <property type="component" value="Unassembled WGS sequence"/>
</dbReference>
<name>A0A9P7YTG5_9HELO</name>
<dbReference type="InterPro" id="IPR018222">
    <property type="entry name" value="Nuclear_transport_factor_2_euk"/>
</dbReference>
<sequence length="167" mass="18598">MAHLPEDLETKTAVDASETFVNTYYPTLNKPNGPKELADFYVRANPDSPLKPDISLNGNLVADPAELEAVFEKQPAKSHYEVQSFDCHVLNPNYNIGAPDDLLEPNKSGKKMSIMVMVNGSVRYGEETETQGFTDSVVLVPNWDALGKSPKGKRKWLIQSQTYRVIL</sequence>
<dbReference type="InterPro" id="IPR045875">
    <property type="entry name" value="NTF2"/>
</dbReference>
<dbReference type="PROSITE" id="PS50177">
    <property type="entry name" value="NTF2_DOMAIN"/>
    <property type="match status" value="1"/>
</dbReference>
<reference evidence="2" key="1">
    <citation type="journal article" date="2021" name="IMA Fungus">
        <title>Genomic characterization of three marine fungi, including Emericellopsis atlantica sp. nov. with signatures of a generalist lifestyle and marine biomass degradation.</title>
        <authorList>
            <person name="Hagestad O.C."/>
            <person name="Hou L."/>
            <person name="Andersen J.H."/>
            <person name="Hansen E.H."/>
            <person name="Altermark B."/>
            <person name="Li C."/>
            <person name="Kuhnert E."/>
            <person name="Cox R.J."/>
            <person name="Crous P.W."/>
            <person name="Spatafora J.W."/>
            <person name="Lail K."/>
            <person name="Amirebrahimi M."/>
            <person name="Lipzen A."/>
            <person name="Pangilinan J."/>
            <person name="Andreopoulos W."/>
            <person name="Hayes R.D."/>
            <person name="Ng V."/>
            <person name="Grigoriev I.V."/>
            <person name="Jackson S.A."/>
            <person name="Sutton T.D.S."/>
            <person name="Dobson A.D.W."/>
            <person name="Rama T."/>
        </authorList>
    </citation>
    <scope>NUCLEOTIDE SEQUENCE</scope>
    <source>
        <strain evidence="2">TRa018bII</strain>
    </source>
</reference>
<gene>
    <name evidence="2" type="ORF">BJ875DRAFT_365096</name>
</gene>
<protein>
    <recommendedName>
        <fullName evidence="1">NTF2 domain-containing protein</fullName>
    </recommendedName>
</protein>
<feature type="domain" description="NTF2" evidence="1">
    <location>
        <begin position="16"/>
        <end position="165"/>
    </location>
</feature>
<dbReference type="PANTHER" id="PTHR12612">
    <property type="entry name" value="NUCLEAR TRANSPORT FACTOR 2"/>
    <property type="match status" value="1"/>
</dbReference>
<evidence type="ECO:0000313" key="2">
    <source>
        <dbReference type="EMBL" id="KAG9239678.1"/>
    </source>
</evidence>
<dbReference type="AlphaFoldDB" id="A0A9P7YTG5"/>
<dbReference type="EMBL" id="MU251356">
    <property type="protein sequence ID" value="KAG9239678.1"/>
    <property type="molecule type" value="Genomic_DNA"/>
</dbReference>
<evidence type="ECO:0000313" key="3">
    <source>
        <dbReference type="Proteomes" id="UP000824998"/>
    </source>
</evidence>
<dbReference type="SUPFAM" id="SSF54427">
    <property type="entry name" value="NTF2-like"/>
    <property type="match status" value="1"/>
</dbReference>
<dbReference type="Pfam" id="PF02136">
    <property type="entry name" value="NTF2"/>
    <property type="match status" value="1"/>
</dbReference>
<evidence type="ECO:0000259" key="1">
    <source>
        <dbReference type="PROSITE" id="PS50177"/>
    </source>
</evidence>
<dbReference type="InterPro" id="IPR002075">
    <property type="entry name" value="NTF2_dom"/>
</dbReference>
<proteinExistence type="predicted"/>
<organism evidence="2 3">
    <name type="scientific">Amylocarpus encephaloides</name>
    <dbReference type="NCBI Taxonomy" id="45428"/>
    <lineage>
        <taxon>Eukaryota</taxon>
        <taxon>Fungi</taxon>
        <taxon>Dikarya</taxon>
        <taxon>Ascomycota</taxon>
        <taxon>Pezizomycotina</taxon>
        <taxon>Leotiomycetes</taxon>
        <taxon>Helotiales</taxon>
        <taxon>Helotiales incertae sedis</taxon>
        <taxon>Amylocarpus</taxon>
    </lineage>
</organism>
<accession>A0A9P7YTG5</accession>